<proteinExistence type="predicted"/>
<evidence type="ECO:0000313" key="2">
    <source>
        <dbReference type="EMBL" id="AEO63169.1"/>
    </source>
</evidence>
<dbReference type="RefSeq" id="XP_003649505.1">
    <property type="nucleotide sequence ID" value="XM_003649457.1"/>
</dbReference>
<organism evidence="2 3">
    <name type="scientific">Thermothielavioides terrestris (strain ATCC 38088 / NRRL 8126)</name>
    <name type="common">Thielavia terrestris</name>
    <dbReference type="NCBI Taxonomy" id="578455"/>
    <lineage>
        <taxon>Eukaryota</taxon>
        <taxon>Fungi</taxon>
        <taxon>Dikarya</taxon>
        <taxon>Ascomycota</taxon>
        <taxon>Pezizomycotina</taxon>
        <taxon>Sordariomycetes</taxon>
        <taxon>Sordariomycetidae</taxon>
        <taxon>Sordariales</taxon>
        <taxon>Chaetomiaceae</taxon>
        <taxon>Thermothielavioides</taxon>
        <taxon>Thermothielavioides terrestris</taxon>
    </lineage>
</organism>
<gene>
    <name evidence="2" type="ORF">THITE_112876</name>
</gene>
<dbReference type="KEGG" id="ttt:THITE_112876"/>
<dbReference type="Proteomes" id="UP000008181">
    <property type="component" value="Chromosome 1"/>
</dbReference>
<keyword evidence="3" id="KW-1185">Reference proteome</keyword>
<feature type="region of interest" description="Disordered" evidence="1">
    <location>
        <begin position="171"/>
        <end position="193"/>
    </location>
</feature>
<sequence length="193" mass="20597">MLIVDDEESQASGGILVEHEVVTVEVVLVVVNGKNTCLADVVEQIRRSVQSAVHPAKQLDSLGHQSVLRTRQRGVIQVRRAVKELHNPRGSATGKGPEDVGNADGRAAAFRTSLAANPLPGKPLFIGLRLFLFMALFDPDVRALAARSRLLDQQIQVEHGVTLPVRAMEAAESSMTPNARDGKGGGTAALRGN</sequence>
<dbReference type="HOGENOM" id="CLU_1409701_0_0_1"/>
<reference evidence="2 3" key="1">
    <citation type="journal article" date="2011" name="Nat. Biotechnol.">
        <title>Comparative genomic analysis of the thermophilic biomass-degrading fungi Myceliophthora thermophila and Thielavia terrestris.</title>
        <authorList>
            <person name="Berka R.M."/>
            <person name="Grigoriev I.V."/>
            <person name="Otillar R."/>
            <person name="Salamov A."/>
            <person name="Grimwood J."/>
            <person name="Reid I."/>
            <person name="Ishmael N."/>
            <person name="John T."/>
            <person name="Darmond C."/>
            <person name="Moisan M.-C."/>
            <person name="Henrissat B."/>
            <person name="Coutinho P.M."/>
            <person name="Lombard V."/>
            <person name="Natvig D.O."/>
            <person name="Lindquist E."/>
            <person name="Schmutz J."/>
            <person name="Lucas S."/>
            <person name="Harris P."/>
            <person name="Powlowski J."/>
            <person name="Bellemare A."/>
            <person name="Taylor D."/>
            <person name="Butler G."/>
            <person name="de Vries R.P."/>
            <person name="Allijn I.E."/>
            <person name="van den Brink J."/>
            <person name="Ushinsky S."/>
            <person name="Storms R."/>
            <person name="Powell A.J."/>
            <person name="Paulsen I.T."/>
            <person name="Elbourne L.D.H."/>
            <person name="Baker S.E."/>
            <person name="Magnuson J."/>
            <person name="LaBoissiere S."/>
            <person name="Clutterbuck A.J."/>
            <person name="Martinez D."/>
            <person name="Wogulis M."/>
            <person name="de Leon A.L."/>
            <person name="Rey M.W."/>
            <person name="Tsang A."/>
        </authorList>
    </citation>
    <scope>NUCLEOTIDE SEQUENCE [LARGE SCALE GENOMIC DNA]</scope>
    <source>
        <strain evidence="3">ATCC 38088 / NRRL 8126</strain>
    </source>
</reference>
<evidence type="ECO:0000313" key="3">
    <source>
        <dbReference type="Proteomes" id="UP000008181"/>
    </source>
</evidence>
<evidence type="ECO:0000256" key="1">
    <source>
        <dbReference type="SAM" id="MobiDB-lite"/>
    </source>
</evidence>
<dbReference type="AlphaFoldDB" id="G2QXE6"/>
<accession>G2QXE6</accession>
<dbReference type="GeneID" id="11521592"/>
<protein>
    <submittedName>
        <fullName evidence="2">Uncharacterized protein</fullName>
    </submittedName>
</protein>
<dbReference type="EMBL" id="CP003009">
    <property type="protein sequence ID" value="AEO63169.1"/>
    <property type="molecule type" value="Genomic_DNA"/>
</dbReference>
<name>G2QXE6_THETT</name>